<comment type="caution">
    <text evidence="4">Lacks conserved residue(s) required for the propagation of feature annotation.</text>
</comment>
<dbReference type="GO" id="GO:0070475">
    <property type="term" value="P:rRNA base methylation"/>
    <property type="evidence" value="ECO:0007669"/>
    <property type="project" value="TreeGrafter"/>
</dbReference>
<accession>A0A5Q2VJ46</accession>
<protein>
    <recommendedName>
        <fullName evidence="7">23S rRNA (uracil(1939)-C(5))-methyltransferase</fullName>
    </recommendedName>
</protein>
<dbReference type="InterPro" id="IPR010280">
    <property type="entry name" value="U5_MeTrfase_fam"/>
</dbReference>
<evidence type="ECO:0000256" key="1">
    <source>
        <dbReference type="ARBA" id="ARBA00022603"/>
    </source>
</evidence>
<dbReference type="PANTHER" id="PTHR11061">
    <property type="entry name" value="RNA M5U METHYLTRANSFERASE"/>
    <property type="match status" value="1"/>
</dbReference>
<dbReference type="EMBL" id="CP045913">
    <property type="protein sequence ID" value="QGH64274.1"/>
    <property type="molecule type" value="Genomic_DNA"/>
</dbReference>
<evidence type="ECO:0000313" key="6">
    <source>
        <dbReference type="Proteomes" id="UP000381260"/>
    </source>
</evidence>
<dbReference type="Proteomes" id="UP000381260">
    <property type="component" value="Chromosome"/>
</dbReference>
<dbReference type="Gene3D" id="3.40.50.150">
    <property type="entry name" value="Vaccinia Virus protein VP39"/>
    <property type="match status" value="1"/>
</dbReference>
<name>A0A5Q2VJ46_SERPR</name>
<dbReference type="GO" id="GO:0070041">
    <property type="term" value="F:rRNA (uridine-C5-)-methyltransferase activity"/>
    <property type="evidence" value="ECO:0007669"/>
    <property type="project" value="TreeGrafter"/>
</dbReference>
<dbReference type="InterPro" id="IPR030391">
    <property type="entry name" value="MeTrfase_TrmA_CS"/>
</dbReference>
<sequence length="147" mass="16156">MLYSAAGSDSLEKLCAETPYYQTDGLRLDFSSCDFIQINSLLNQLMMGHALEWLTIQPNDRVLDLFCGPGHFSLPLARCAAAVAGREGVATPEANGQYNAHKNRLSHAGFLSYRLARVWMLDRFPHTGHLESMALLINGGAPEFAAK</sequence>
<organism evidence="5 6">
    <name type="scientific">Serratia proteamaculans</name>
    <dbReference type="NCBI Taxonomy" id="28151"/>
    <lineage>
        <taxon>Bacteria</taxon>
        <taxon>Pseudomonadati</taxon>
        <taxon>Pseudomonadota</taxon>
        <taxon>Gammaproteobacteria</taxon>
        <taxon>Enterobacterales</taxon>
        <taxon>Yersiniaceae</taxon>
        <taxon>Serratia</taxon>
    </lineage>
</organism>
<evidence type="ECO:0000256" key="2">
    <source>
        <dbReference type="ARBA" id="ARBA00022679"/>
    </source>
</evidence>
<dbReference type="Pfam" id="PF05958">
    <property type="entry name" value="tRNA_U5-meth_tr"/>
    <property type="match status" value="1"/>
</dbReference>
<keyword evidence="3 4" id="KW-0949">S-adenosyl-L-methionine</keyword>
<proteinExistence type="inferred from homology"/>
<keyword evidence="2 4" id="KW-0808">Transferase</keyword>
<evidence type="ECO:0000256" key="3">
    <source>
        <dbReference type="ARBA" id="ARBA00022691"/>
    </source>
</evidence>
<keyword evidence="1 4" id="KW-0489">Methyltransferase</keyword>
<evidence type="ECO:0000256" key="4">
    <source>
        <dbReference type="PROSITE-ProRule" id="PRU01024"/>
    </source>
</evidence>
<dbReference type="InterPro" id="IPR029063">
    <property type="entry name" value="SAM-dependent_MTases_sf"/>
</dbReference>
<feature type="binding site" evidence="4">
    <location>
        <position position="87"/>
    </location>
    <ligand>
        <name>S-adenosyl-L-methionine</name>
        <dbReference type="ChEBI" id="CHEBI:59789"/>
    </ligand>
</feature>
<feature type="binding site" evidence="4">
    <location>
        <position position="66"/>
    </location>
    <ligand>
        <name>S-adenosyl-L-methionine</name>
        <dbReference type="ChEBI" id="CHEBI:59789"/>
    </ligand>
</feature>
<dbReference type="PROSITE" id="PS51687">
    <property type="entry name" value="SAM_MT_RNA_M5U"/>
    <property type="match status" value="1"/>
</dbReference>
<dbReference type="PANTHER" id="PTHR11061:SF49">
    <property type="entry name" value="23S RRNA (URACIL(1939)-C(5))-METHYLTRANSFERASE RLMD"/>
    <property type="match status" value="1"/>
</dbReference>
<dbReference type="Gene3D" id="2.40.50.1070">
    <property type="match status" value="1"/>
</dbReference>
<dbReference type="CDD" id="cd02440">
    <property type="entry name" value="AdoMet_MTases"/>
    <property type="match status" value="1"/>
</dbReference>
<dbReference type="PROSITE" id="PS01231">
    <property type="entry name" value="TRMA_2"/>
    <property type="match status" value="1"/>
</dbReference>
<comment type="similarity">
    <text evidence="4">Belongs to the class I-like SAM-binding methyltransferase superfamily. RNA M5U methyltransferase family.</text>
</comment>
<evidence type="ECO:0000313" key="5">
    <source>
        <dbReference type="EMBL" id="QGH64274.1"/>
    </source>
</evidence>
<feature type="binding site" evidence="4">
    <location>
        <position position="37"/>
    </location>
    <ligand>
        <name>S-adenosyl-L-methionine</name>
        <dbReference type="ChEBI" id="CHEBI:59789"/>
    </ligand>
</feature>
<evidence type="ECO:0008006" key="7">
    <source>
        <dbReference type="Google" id="ProtNLM"/>
    </source>
</evidence>
<dbReference type="SUPFAM" id="SSF53335">
    <property type="entry name" value="S-adenosyl-L-methionine-dependent methyltransferases"/>
    <property type="match status" value="1"/>
</dbReference>
<gene>
    <name evidence="5" type="ORF">GHV41_06715</name>
</gene>
<dbReference type="AlphaFoldDB" id="A0A5Q2VJ46"/>
<reference evidence="5 6" key="1">
    <citation type="submission" date="2019-11" db="EMBL/GenBank/DDBJ databases">
        <title>The Phosphoenolpyruvate Phosphotransferase System Regulates Serratia proteamaculans 336X Biofilm Formation and Wheat Roots colonization.</title>
        <authorList>
            <person name="Liu F."/>
        </authorList>
    </citation>
    <scope>NUCLEOTIDE SEQUENCE [LARGE SCALE GENOMIC DNA]</scope>
    <source>
        <strain evidence="5 6">336X</strain>
    </source>
</reference>